<keyword evidence="2" id="KW-1185">Reference proteome</keyword>
<name>A0ABZ0Y503_9BURK</name>
<organism evidence="1 2">
    <name type="scientific">Duganella zoogloeoides</name>
    <dbReference type="NCBI Taxonomy" id="75659"/>
    <lineage>
        <taxon>Bacteria</taxon>
        <taxon>Pseudomonadati</taxon>
        <taxon>Pseudomonadota</taxon>
        <taxon>Betaproteobacteria</taxon>
        <taxon>Burkholderiales</taxon>
        <taxon>Oxalobacteraceae</taxon>
        <taxon>Telluria group</taxon>
        <taxon>Duganella</taxon>
    </lineage>
</organism>
<protein>
    <recommendedName>
        <fullName evidence="3">HNH endonuclease</fullName>
    </recommendedName>
</protein>
<reference evidence="1 2" key="1">
    <citation type="submission" date="2023-11" db="EMBL/GenBank/DDBJ databases">
        <title>MicrobeMod: A computational toolkit for identifying prokaryotic methylation and restriction-modification with nanopore sequencing.</title>
        <authorList>
            <person name="Crits-Christoph A."/>
            <person name="Kang S.C."/>
            <person name="Lee H."/>
            <person name="Ostrov N."/>
        </authorList>
    </citation>
    <scope>NUCLEOTIDE SEQUENCE [LARGE SCALE GENOMIC DNA]</scope>
    <source>
        <strain evidence="1 2">ATCC 25935</strain>
    </source>
</reference>
<proteinExistence type="predicted"/>
<accession>A0ABZ0Y503</accession>
<dbReference type="RefSeq" id="WP_157094824.1">
    <property type="nucleotide sequence ID" value="NZ_CP140152.1"/>
</dbReference>
<dbReference type="Proteomes" id="UP001326110">
    <property type="component" value="Chromosome"/>
</dbReference>
<evidence type="ECO:0008006" key="3">
    <source>
        <dbReference type="Google" id="ProtNLM"/>
    </source>
</evidence>
<sequence>MIHIEYSEMKKNSKSLRADMNNNLKNKRTSIPDAVKHALREEVGFGCPVEGCGIPFLEYHHFDPPVNIRAHNEPSGMIALCAVHHAKADGGNYTNEQLHALKANRVNSEKVKGDLEWLRNKLLAVVGGNVFYETYRILVIDEYDVIAFNRDELGYLRLTVNLLSLLPEERLVIKSHSWENIGNPIDLRCPPQGKELEIKYANGDYLHLRFLVIKNLAEAEKRYKKNMVEKYRDDFPMTAIEINMAIGGTNVQLTPTGSTIGKMRISDSVLSSPGIGIYCSETGMEWRQNEIGIAT</sequence>
<gene>
    <name evidence="1" type="ORF">SR858_11420</name>
</gene>
<dbReference type="EMBL" id="CP140152">
    <property type="protein sequence ID" value="WQH06908.1"/>
    <property type="molecule type" value="Genomic_DNA"/>
</dbReference>
<evidence type="ECO:0000313" key="2">
    <source>
        <dbReference type="Proteomes" id="UP001326110"/>
    </source>
</evidence>
<evidence type="ECO:0000313" key="1">
    <source>
        <dbReference type="EMBL" id="WQH06908.1"/>
    </source>
</evidence>
<dbReference type="GeneID" id="43166968"/>